<sequence length="208" mass="23778">MFVLKNVKFKEILDIDYLEIPDDKITLIIGQSGSGKSTLLKLLNILISPDDGEIFYNKKNLNDVDVIRHRREVLMLPQNPTIFNGSILDNFKLAFNYQGKKIPWEEEISKELLNLNLDKSLSEDATKLSGGEKQKLQAARGLLLKPKVILLDEPTSALDRENEDEVIEKIIENANKNNIKLIMVTHSNYLQEKYCDNIIRLSNGRVVK</sequence>
<keyword evidence="3" id="KW-1185">Reference proteome</keyword>
<reference evidence="2 3" key="1">
    <citation type="submission" date="2021-06" db="EMBL/GenBank/DDBJ databases">
        <authorList>
            <person name="Sun Q."/>
            <person name="Li D."/>
        </authorList>
    </citation>
    <scope>NUCLEOTIDE SEQUENCE [LARGE SCALE GENOMIC DNA]</scope>
    <source>
        <strain evidence="2 3">MSJ-1</strain>
    </source>
</reference>
<dbReference type="InterPro" id="IPR003439">
    <property type="entry name" value="ABC_transporter-like_ATP-bd"/>
</dbReference>
<comment type="caution">
    <text evidence="2">The sequence shown here is derived from an EMBL/GenBank/DDBJ whole genome shotgun (WGS) entry which is preliminary data.</text>
</comment>
<dbReference type="InterPro" id="IPR003593">
    <property type="entry name" value="AAA+_ATPase"/>
</dbReference>
<protein>
    <submittedName>
        <fullName evidence="2">ATP-binding cassette domain-containing protein</fullName>
    </submittedName>
</protein>
<gene>
    <name evidence="2" type="ORF">KQI68_09520</name>
</gene>
<proteinExistence type="predicted"/>
<dbReference type="GO" id="GO:0005524">
    <property type="term" value="F:ATP binding"/>
    <property type="evidence" value="ECO:0007669"/>
    <property type="project" value="UniProtKB-KW"/>
</dbReference>
<dbReference type="SMART" id="SM00382">
    <property type="entry name" value="AAA"/>
    <property type="match status" value="1"/>
</dbReference>
<evidence type="ECO:0000313" key="3">
    <source>
        <dbReference type="Proteomes" id="UP000783742"/>
    </source>
</evidence>
<dbReference type="PROSITE" id="PS50893">
    <property type="entry name" value="ABC_TRANSPORTER_2"/>
    <property type="match status" value="1"/>
</dbReference>
<dbReference type="Proteomes" id="UP000783742">
    <property type="component" value="Unassembled WGS sequence"/>
</dbReference>
<keyword evidence="2" id="KW-0547">Nucleotide-binding</keyword>
<dbReference type="Pfam" id="PF00005">
    <property type="entry name" value="ABC_tran"/>
    <property type="match status" value="1"/>
</dbReference>
<dbReference type="EMBL" id="JAHLQO010000006">
    <property type="protein sequence ID" value="MBU5670067.1"/>
    <property type="molecule type" value="Genomic_DNA"/>
</dbReference>
<accession>A0ABS6FKM9</accession>
<dbReference type="PANTHER" id="PTHR43423">
    <property type="entry name" value="ABC TRANSPORTER I FAMILY MEMBER 17"/>
    <property type="match status" value="1"/>
</dbReference>
<evidence type="ECO:0000313" key="2">
    <source>
        <dbReference type="EMBL" id="MBU5670067.1"/>
    </source>
</evidence>
<dbReference type="RefSeq" id="WP_216549888.1">
    <property type="nucleotide sequence ID" value="NZ_JAHLQO010000006.1"/>
</dbReference>
<name>A0ABS6FKM9_9FIRM</name>
<evidence type="ECO:0000259" key="1">
    <source>
        <dbReference type="PROSITE" id="PS50893"/>
    </source>
</evidence>
<keyword evidence="2" id="KW-0067">ATP-binding</keyword>
<dbReference type="PANTHER" id="PTHR43423:SF1">
    <property type="entry name" value="ABC TRANSPORTER I FAMILY MEMBER 17"/>
    <property type="match status" value="1"/>
</dbReference>
<feature type="domain" description="ABC transporter" evidence="1">
    <location>
        <begin position="2"/>
        <end position="207"/>
    </location>
</feature>
<organism evidence="2 3">
    <name type="scientific">Peptoniphilus ovalis</name>
    <dbReference type="NCBI Taxonomy" id="2841503"/>
    <lineage>
        <taxon>Bacteria</taxon>
        <taxon>Bacillati</taxon>
        <taxon>Bacillota</taxon>
        <taxon>Tissierellia</taxon>
        <taxon>Tissierellales</taxon>
        <taxon>Peptoniphilaceae</taxon>
        <taxon>Peptoniphilus</taxon>
    </lineage>
</organism>